<reference evidence="1 2" key="1">
    <citation type="submission" date="2024-09" db="EMBL/GenBank/DDBJ databases">
        <authorList>
            <person name="Sun Q."/>
            <person name="Mori K."/>
        </authorList>
    </citation>
    <scope>NUCLEOTIDE SEQUENCE [LARGE SCALE GENOMIC DNA]</scope>
    <source>
        <strain evidence="1 2">TBRC 5777</strain>
    </source>
</reference>
<evidence type="ECO:0000313" key="2">
    <source>
        <dbReference type="Proteomes" id="UP001589865"/>
    </source>
</evidence>
<keyword evidence="2" id="KW-1185">Reference proteome</keyword>
<dbReference type="EMBL" id="JBHLUN010000013">
    <property type="protein sequence ID" value="MFC0410176.1"/>
    <property type="molecule type" value="Genomic_DNA"/>
</dbReference>
<organism evidence="1 2">
    <name type="scientific">Roseomonas elaeocarpi</name>
    <dbReference type="NCBI Taxonomy" id="907779"/>
    <lineage>
        <taxon>Bacteria</taxon>
        <taxon>Pseudomonadati</taxon>
        <taxon>Pseudomonadota</taxon>
        <taxon>Alphaproteobacteria</taxon>
        <taxon>Acetobacterales</taxon>
        <taxon>Roseomonadaceae</taxon>
        <taxon>Roseomonas</taxon>
    </lineage>
</organism>
<evidence type="ECO:0000313" key="1">
    <source>
        <dbReference type="EMBL" id="MFC0410176.1"/>
    </source>
</evidence>
<accession>A0ABV6K0S4</accession>
<name>A0ABV6K0S4_9PROT</name>
<dbReference type="Proteomes" id="UP001589865">
    <property type="component" value="Unassembled WGS sequence"/>
</dbReference>
<sequence>MPEPRDTPPDGITLERLERSLQELIARRWDRYAHALQRAAAASSSGAASRFHDQADAALLDIDSMMLHHRRLTQHLRLDQRTGQRPRWR</sequence>
<gene>
    <name evidence="1" type="ORF">ACFFGY_18130</name>
</gene>
<dbReference type="RefSeq" id="WP_377045928.1">
    <property type="nucleotide sequence ID" value="NZ_JBHLUN010000013.1"/>
</dbReference>
<proteinExistence type="predicted"/>
<protein>
    <submittedName>
        <fullName evidence="1">Uncharacterized protein</fullName>
    </submittedName>
</protein>
<comment type="caution">
    <text evidence="1">The sequence shown here is derived from an EMBL/GenBank/DDBJ whole genome shotgun (WGS) entry which is preliminary data.</text>
</comment>